<dbReference type="SUPFAM" id="SSF48371">
    <property type="entry name" value="ARM repeat"/>
    <property type="match status" value="1"/>
</dbReference>
<dbReference type="GO" id="GO:0004672">
    <property type="term" value="F:protein kinase activity"/>
    <property type="evidence" value="ECO:0007669"/>
    <property type="project" value="InterPro"/>
</dbReference>
<feature type="compositionally biased region" description="Polar residues" evidence="1">
    <location>
        <begin position="816"/>
        <end position="835"/>
    </location>
</feature>
<feature type="region of interest" description="Disordered" evidence="1">
    <location>
        <begin position="126"/>
        <end position="152"/>
    </location>
</feature>
<dbReference type="InterPro" id="IPR051177">
    <property type="entry name" value="CIK-Related_Protein"/>
</dbReference>
<dbReference type="Gene3D" id="1.10.510.10">
    <property type="entry name" value="Transferase(Phosphotransferase) domain 1"/>
    <property type="match status" value="1"/>
</dbReference>
<name>A0A8H4KSQ4_9HYPO</name>
<feature type="compositionally biased region" description="Pro residues" evidence="1">
    <location>
        <begin position="787"/>
        <end position="796"/>
    </location>
</feature>
<keyword evidence="3" id="KW-0808">Transferase</keyword>
<feature type="compositionally biased region" description="Low complexity" evidence="1">
    <location>
        <begin position="841"/>
        <end position="861"/>
    </location>
</feature>
<dbReference type="PANTHER" id="PTHR12984">
    <property type="entry name" value="SCY1-RELATED S/T PROTEIN KINASE-LIKE"/>
    <property type="match status" value="1"/>
</dbReference>
<feature type="compositionally biased region" description="Low complexity" evidence="1">
    <location>
        <begin position="740"/>
        <end position="760"/>
    </location>
</feature>
<dbReference type="InterPro" id="IPR011009">
    <property type="entry name" value="Kinase-like_dom_sf"/>
</dbReference>
<feature type="compositionally biased region" description="Low complexity" evidence="1">
    <location>
        <begin position="797"/>
        <end position="815"/>
    </location>
</feature>
<dbReference type="Pfam" id="PF00069">
    <property type="entry name" value="Pkinase"/>
    <property type="match status" value="1"/>
</dbReference>
<dbReference type="Proteomes" id="UP000605986">
    <property type="component" value="Unassembled WGS sequence"/>
</dbReference>
<evidence type="ECO:0000313" key="4">
    <source>
        <dbReference type="Proteomes" id="UP000605986"/>
    </source>
</evidence>
<dbReference type="SUPFAM" id="SSF56112">
    <property type="entry name" value="Protein kinase-like (PK-like)"/>
    <property type="match status" value="1"/>
</dbReference>
<evidence type="ECO:0000256" key="1">
    <source>
        <dbReference type="SAM" id="MobiDB-lite"/>
    </source>
</evidence>
<evidence type="ECO:0000259" key="2">
    <source>
        <dbReference type="PROSITE" id="PS50011"/>
    </source>
</evidence>
<proteinExistence type="predicted"/>
<feature type="compositionally biased region" description="Low complexity" evidence="1">
    <location>
        <begin position="723"/>
        <end position="733"/>
    </location>
</feature>
<dbReference type="EMBL" id="JAADJG010000088">
    <property type="protein sequence ID" value="KAF4455547.1"/>
    <property type="molecule type" value="Genomic_DNA"/>
</dbReference>
<sequence length="922" mass="99472">MFSSAFKSISATNITGNYSISSAPTSTAGPWKIYDAKKKSTGKPYSVFVFDRKSLDSHGSSLGRSGAASFKKTVEEVVERLKKEASSLAKLRHPNILELVEPVEETRGGGLQFVTESVTASLSSLLQEKDDQERSGGPGGRSSRFVTEDADGTKRRRELEIDELEIQKGLLQVSKALEFLHENAGIVHGNLTPDSSDWKISGLAFASPPEGSDKPTSIQGINLYEVLNMDPRLPKAVQLNLDYSSPDFVVDNNLNSSADMFSLGLMSVALYNSPHKSPLECHGSLSTYKRLFSSSSSVPSATNNYLSSRPLPRELSHDVLPKLIARRPAQRMTAREFQQSEYFDNILVSTIRFLDSFPAKTANEKASFMRGLNKVLPSFPKSVMEKKILPALIEELKDRDLLSLILQNVFKILDLLPSAKRAFSEKVRPSLREIFVINAKQTQEKDPARDAGLMVVLEHISSISSNCSGKEFKDDMLPVILAAIECPTHSIVDAALRSLPVVLPVLDFSTIKNELFPVIATVFSKTNSLAIKVRGLRAFVILCGGTNDNGEDDGLNGLESKKTSSSSALDKYTMQEKIVPLIRVIKTKEPAVMMAALNVLRVVGSIADADFVAMEILPILWSMSLGPLLNLKQFQGFMELIKSLSRRVEDEQTRKLQELGGGSNGATAPSEDFMAFGGVTGTTFDQNNGGTEDDFENLVKGRVGSPRSSTATPSWDDPAKSKSSTPAPTFSWSTPPPPTNNAAGFAANNAPAKPAPQKAPSFRTVTPDLGRFEALTPSTTQFSQPLKPTPSQPFQPPVQLQPAQPLAPQQPLSSSTSGSAINWSTAAQATSSPWGSSGFGTSASTNNMSSSMANMTLNSTSRQPSFTLPPPPGNTSTASSSFSMAPPPTNWGTMGSMSNTTSNTSQSNTGQKSGLDKYESLI</sequence>
<protein>
    <submittedName>
        <fullName evidence="3">SCY1 protein kinase</fullName>
    </submittedName>
</protein>
<feature type="region of interest" description="Disordered" evidence="1">
    <location>
        <begin position="777"/>
        <end position="922"/>
    </location>
</feature>
<dbReference type="SMART" id="SM00220">
    <property type="entry name" value="S_TKc"/>
    <property type="match status" value="1"/>
</dbReference>
<dbReference type="InterPro" id="IPR016024">
    <property type="entry name" value="ARM-type_fold"/>
</dbReference>
<comment type="caution">
    <text evidence="3">The sequence shown here is derived from an EMBL/GenBank/DDBJ whole genome shotgun (WGS) entry which is preliminary data.</text>
</comment>
<organism evidence="3 4">
    <name type="scientific">Fusarium austroafricanum</name>
    <dbReference type="NCBI Taxonomy" id="2364996"/>
    <lineage>
        <taxon>Eukaryota</taxon>
        <taxon>Fungi</taxon>
        <taxon>Dikarya</taxon>
        <taxon>Ascomycota</taxon>
        <taxon>Pezizomycotina</taxon>
        <taxon>Sordariomycetes</taxon>
        <taxon>Hypocreomycetidae</taxon>
        <taxon>Hypocreales</taxon>
        <taxon>Nectriaceae</taxon>
        <taxon>Fusarium</taxon>
        <taxon>Fusarium concolor species complex</taxon>
    </lineage>
</organism>
<accession>A0A8H4KSQ4</accession>
<gene>
    <name evidence="3" type="ORF">F53441_2155</name>
</gene>
<evidence type="ECO:0000313" key="3">
    <source>
        <dbReference type="EMBL" id="KAF4455547.1"/>
    </source>
</evidence>
<dbReference type="GO" id="GO:0005524">
    <property type="term" value="F:ATP binding"/>
    <property type="evidence" value="ECO:0007669"/>
    <property type="project" value="InterPro"/>
</dbReference>
<dbReference type="Gene3D" id="1.25.10.10">
    <property type="entry name" value="Leucine-rich Repeat Variant"/>
    <property type="match status" value="1"/>
</dbReference>
<dbReference type="CDD" id="cd14011">
    <property type="entry name" value="PK_SCY1_like"/>
    <property type="match status" value="1"/>
</dbReference>
<keyword evidence="3" id="KW-0418">Kinase</keyword>
<keyword evidence="4" id="KW-1185">Reference proteome</keyword>
<feature type="compositionally biased region" description="Polar residues" evidence="1">
    <location>
        <begin position="874"/>
        <end position="883"/>
    </location>
</feature>
<dbReference type="OrthoDB" id="79687at2759"/>
<dbReference type="PROSITE" id="PS50011">
    <property type="entry name" value="PROTEIN_KINASE_DOM"/>
    <property type="match status" value="1"/>
</dbReference>
<feature type="compositionally biased region" description="Polar residues" evidence="1">
    <location>
        <begin position="777"/>
        <end position="786"/>
    </location>
</feature>
<dbReference type="Gene3D" id="3.30.200.20">
    <property type="entry name" value="Phosphorylase Kinase, domain 1"/>
    <property type="match status" value="1"/>
</dbReference>
<dbReference type="PANTHER" id="PTHR12984:SF6">
    <property type="entry name" value="SCY1-LIKE PROTEIN 2"/>
    <property type="match status" value="1"/>
</dbReference>
<feature type="region of interest" description="Disordered" evidence="1">
    <location>
        <begin position="652"/>
        <end position="764"/>
    </location>
</feature>
<feature type="compositionally biased region" description="Low complexity" evidence="1">
    <location>
        <begin position="892"/>
        <end position="911"/>
    </location>
</feature>
<feature type="compositionally biased region" description="Polar residues" evidence="1">
    <location>
        <begin position="681"/>
        <end position="690"/>
    </location>
</feature>
<feature type="domain" description="Protein kinase" evidence="2">
    <location>
        <begin position="1"/>
        <end position="343"/>
    </location>
</feature>
<dbReference type="InterPro" id="IPR000719">
    <property type="entry name" value="Prot_kinase_dom"/>
</dbReference>
<dbReference type="AlphaFoldDB" id="A0A8H4KSQ4"/>
<reference evidence="3" key="1">
    <citation type="submission" date="2020-01" db="EMBL/GenBank/DDBJ databases">
        <title>Identification and distribution of gene clusters putatively required for synthesis of sphingolipid metabolism inhibitors in phylogenetically diverse species of the filamentous fungus Fusarium.</title>
        <authorList>
            <person name="Kim H.-S."/>
            <person name="Busman M."/>
            <person name="Brown D.W."/>
            <person name="Divon H."/>
            <person name="Uhlig S."/>
            <person name="Proctor R.H."/>
        </authorList>
    </citation>
    <scope>NUCLEOTIDE SEQUENCE</scope>
    <source>
        <strain evidence="3">NRRL 53441</strain>
    </source>
</reference>
<dbReference type="InterPro" id="IPR011989">
    <property type="entry name" value="ARM-like"/>
</dbReference>